<comment type="similarity">
    <text evidence="1">Belongs to the HypD family.</text>
</comment>
<dbReference type="AlphaFoldDB" id="X1NAH0"/>
<evidence type="ECO:0008006" key="5">
    <source>
        <dbReference type="Google" id="ProtNLM"/>
    </source>
</evidence>
<dbReference type="EMBL" id="BARV01021450">
    <property type="protein sequence ID" value="GAI23835.1"/>
    <property type="molecule type" value="Genomic_DNA"/>
</dbReference>
<dbReference type="Gene3D" id="6.10.20.100">
    <property type="match status" value="1"/>
</dbReference>
<evidence type="ECO:0000256" key="2">
    <source>
        <dbReference type="ARBA" id="ARBA00022723"/>
    </source>
</evidence>
<name>X1NAH0_9ZZZZ</name>
<dbReference type="GO" id="GO:0070025">
    <property type="term" value="F:carbon monoxide binding"/>
    <property type="evidence" value="ECO:0007669"/>
    <property type="project" value="TreeGrafter"/>
</dbReference>
<reference evidence="4" key="1">
    <citation type="journal article" date="2014" name="Front. Microbiol.">
        <title>High frequency of phylogenetically diverse reductive dehalogenase-homologous genes in deep subseafloor sedimentary metagenomes.</title>
        <authorList>
            <person name="Kawai M."/>
            <person name="Futagami T."/>
            <person name="Toyoda A."/>
            <person name="Takaki Y."/>
            <person name="Nishi S."/>
            <person name="Hori S."/>
            <person name="Arai W."/>
            <person name="Tsubouchi T."/>
            <person name="Morono Y."/>
            <person name="Uchiyama I."/>
            <person name="Ito T."/>
            <person name="Fujiyama A."/>
            <person name="Inagaki F."/>
            <person name="Takami H."/>
        </authorList>
    </citation>
    <scope>NUCLEOTIDE SEQUENCE</scope>
    <source>
        <strain evidence="4">Expedition CK06-06</strain>
    </source>
</reference>
<comment type="caution">
    <text evidence="4">The sequence shown here is derived from an EMBL/GenBank/DDBJ whole genome shotgun (WGS) entry which is preliminary data.</text>
</comment>
<keyword evidence="3" id="KW-0408">Iron</keyword>
<dbReference type="GO" id="GO:0051539">
    <property type="term" value="F:4 iron, 4 sulfur cluster binding"/>
    <property type="evidence" value="ECO:0007669"/>
    <property type="project" value="TreeGrafter"/>
</dbReference>
<evidence type="ECO:0000256" key="1">
    <source>
        <dbReference type="ARBA" id="ARBA00007888"/>
    </source>
</evidence>
<gene>
    <name evidence="4" type="ORF">S06H3_35545</name>
</gene>
<dbReference type="PANTHER" id="PTHR30149:SF0">
    <property type="entry name" value="HYDROGENASE MATURATION FACTOR HYPD"/>
    <property type="match status" value="1"/>
</dbReference>
<protein>
    <recommendedName>
        <fullName evidence="5">Hydrogenase formation protein HypD</fullName>
    </recommendedName>
</protein>
<dbReference type="GO" id="GO:0051604">
    <property type="term" value="P:protein maturation"/>
    <property type="evidence" value="ECO:0007669"/>
    <property type="project" value="TreeGrafter"/>
</dbReference>
<dbReference type="InterPro" id="IPR002780">
    <property type="entry name" value="Hyd_form_HypD"/>
</dbReference>
<accession>X1NAH0</accession>
<keyword evidence="2" id="KW-0479">Metal-binding</keyword>
<dbReference type="GO" id="GO:0005506">
    <property type="term" value="F:iron ion binding"/>
    <property type="evidence" value="ECO:0007669"/>
    <property type="project" value="TreeGrafter"/>
</dbReference>
<proteinExistence type="inferred from homology"/>
<dbReference type="Pfam" id="PF01924">
    <property type="entry name" value="HypD"/>
    <property type="match status" value="1"/>
</dbReference>
<evidence type="ECO:0000256" key="3">
    <source>
        <dbReference type="ARBA" id="ARBA00023004"/>
    </source>
</evidence>
<dbReference type="PANTHER" id="PTHR30149">
    <property type="entry name" value="HYDROGENASE PROTEIN ASSEMBLY PROTEIN HYPD"/>
    <property type="match status" value="1"/>
</dbReference>
<feature type="non-terminal residue" evidence="4">
    <location>
        <position position="1"/>
    </location>
</feature>
<dbReference type="InterPro" id="IPR042243">
    <property type="entry name" value="HypD_1"/>
</dbReference>
<dbReference type="Gene3D" id="3.40.50.11750">
    <property type="entry name" value="HypD, alpha/beta domain 1"/>
    <property type="match status" value="1"/>
</dbReference>
<evidence type="ECO:0000313" key="4">
    <source>
        <dbReference type="EMBL" id="GAI23835.1"/>
    </source>
</evidence>
<dbReference type="NCBIfam" id="TIGR00075">
    <property type="entry name" value="hypD"/>
    <property type="match status" value="1"/>
</dbReference>
<sequence>GHVSVILGSLPYEFIAEEFGIPGAITGFEPVDLLLGIISVLKQIESGQPRVDIAYPRMVKREGNLVARRLMDRVFEVADGEWRGFGIIPGSALILREKKMDAVEKFSMDTSSSWENKNCRCGDVVKGAIEPPECPLFRKVCSPEKPMGPCMVSVEGSCLIHYKYGDVEWIA</sequence>
<dbReference type="InterPro" id="IPR042244">
    <property type="entry name" value="HypD_2_sf"/>
</dbReference>
<organism evidence="4">
    <name type="scientific">marine sediment metagenome</name>
    <dbReference type="NCBI Taxonomy" id="412755"/>
    <lineage>
        <taxon>unclassified sequences</taxon>
        <taxon>metagenomes</taxon>
        <taxon>ecological metagenomes</taxon>
    </lineage>
</organism>